<reference evidence="3 4" key="1">
    <citation type="submission" date="2016-10" db="EMBL/GenBank/DDBJ databases">
        <title>Draft genome sequence of Coniochaeta ligniaria NRRL30616, a lignocellulolytic fungus for bioabatement of inhibitors in plant biomass hydrolysates.</title>
        <authorList>
            <consortium name="DOE Joint Genome Institute"/>
            <person name="Jimenez D.J."/>
            <person name="Hector R.E."/>
            <person name="Riley R."/>
            <person name="Sun H."/>
            <person name="Grigoriev I.V."/>
            <person name="Van Elsas J.D."/>
            <person name="Nichols N.N."/>
        </authorList>
    </citation>
    <scope>NUCLEOTIDE SEQUENCE [LARGE SCALE GENOMIC DNA]</scope>
    <source>
        <strain evidence="3 4">NRRL 30616</strain>
    </source>
</reference>
<organism evidence="3 4">
    <name type="scientific">Coniochaeta ligniaria NRRL 30616</name>
    <dbReference type="NCBI Taxonomy" id="1408157"/>
    <lineage>
        <taxon>Eukaryota</taxon>
        <taxon>Fungi</taxon>
        <taxon>Dikarya</taxon>
        <taxon>Ascomycota</taxon>
        <taxon>Pezizomycotina</taxon>
        <taxon>Sordariomycetes</taxon>
        <taxon>Sordariomycetidae</taxon>
        <taxon>Coniochaetales</taxon>
        <taxon>Coniochaetaceae</taxon>
        <taxon>Coniochaeta</taxon>
    </lineage>
</organism>
<feature type="chain" id="PRO_5012859981" description="DUF1996 domain-containing protein" evidence="1">
    <location>
        <begin position="24"/>
        <end position="116"/>
    </location>
</feature>
<dbReference type="Proteomes" id="UP000182658">
    <property type="component" value="Unassembled WGS sequence"/>
</dbReference>
<dbReference type="AlphaFoldDB" id="A0A1J7INK5"/>
<keyword evidence="1" id="KW-0732">Signal</keyword>
<gene>
    <name evidence="3" type="ORF">CONLIGDRAFT_670854</name>
</gene>
<name>A0A1J7INK5_9PEZI</name>
<proteinExistence type="predicted"/>
<keyword evidence="4" id="KW-1185">Reference proteome</keyword>
<dbReference type="STRING" id="1408157.A0A1J7INK5"/>
<dbReference type="PROSITE" id="PS51257">
    <property type="entry name" value="PROKAR_LIPOPROTEIN"/>
    <property type="match status" value="1"/>
</dbReference>
<dbReference type="InterPro" id="IPR018535">
    <property type="entry name" value="DUF1996"/>
</dbReference>
<sequence length="116" mass="12722">MNLPFSRLVHLTLVLGLASQTTAFWVLGCGKPVAVERLDPIVSPGTVSTHAHTVMGGNAFDWDLDFNKTQTSNCTTCGVSKDLSNYRNSRNACFFVRALIRRLCAHKTAPKTYFGS</sequence>
<evidence type="ECO:0000313" key="4">
    <source>
        <dbReference type="Proteomes" id="UP000182658"/>
    </source>
</evidence>
<accession>A0A1J7INK5</accession>
<evidence type="ECO:0000313" key="3">
    <source>
        <dbReference type="EMBL" id="OIW29175.1"/>
    </source>
</evidence>
<evidence type="ECO:0000256" key="1">
    <source>
        <dbReference type="SAM" id="SignalP"/>
    </source>
</evidence>
<dbReference type="PANTHER" id="PTHR43662:SF3">
    <property type="entry name" value="DOMAIN PROTEIN, PUTATIVE (AFU_ORTHOLOGUE AFUA_6G11970)-RELATED"/>
    <property type="match status" value="1"/>
</dbReference>
<dbReference type="Pfam" id="PF09362">
    <property type="entry name" value="DUF1996"/>
    <property type="match status" value="1"/>
</dbReference>
<dbReference type="PANTHER" id="PTHR43662">
    <property type="match status" value="1"/>
</dbReference>
<feature type="domain" description="DUF1996" evidence="2">
    <location>
        <begin position="39"/>
        <end position="86"/>
    </location>
</feature>
<dbReference type="EMBL" id="KV875098">
    <property type="protein sequence ID" value="OIW29175.1"/>
    <property type="molecule type" value="Genomic_DNA"/>
</dbReference>
<dbReference type="OrthoDB" id="74764at2759"/>
<evidence type="ECO:0000259" key="2">
    <source>
        <dbReference type="Pfam" id="PF09362"/>
    </source>
</evidence>
<dbReference type="InParanoid" id="A0A1J7INK5"/>
<protein>
    <recommendedName>
        <fullName evidence="2">DUF1996 domain-containing protein</fullName>
    </recommendedName>
</protein>
<feature type="signal peptide" evidence="1">
    <location>
        <begin position="1"/>
        <end position="23"/>
    </location>
</feature>